<evidence type="ECO:0000256" key="6">
    <source>
        <dbReference type="RuleBase" id="RU000682"/>
    </source>
</evidence>
<protein>
    <recommendedName>
        <fullName evidence="8">Homeobox domain-containing protein</fullName>
    </recommendedName>
</protein>
<dbReference type="PROSITE" id="PS50071">
    <property type="entry name" value="HOMEOBOX_2"/>
    <property type="match status" value="1"/>
</dbReference>
<dbReference type="SUPFAM" id="SSF46689">
    <property type="entry name" value="Homeodomain-like"/>
    <property type="match status" value="1"/>
</dbReference>
<feature type="DNA-binding region" description="Homeobox" evidence="5">
    <location>
        <begin position="180"/>
        <end position="239"/>
    </location>
</feature>
<evidence type="ECO:0000256" key="1">
    <source>
        <dbReference type="ARBA" id="ARBA00004123"/>
    </source>
</evidence>
<feature type="compositionally biased region" description="Acidic residues" evidence="7">
    <location>
        <begin position="76"/>
        <end position="85"/>
    </location>
</feature>
<reference evidence="9 10" key="1">
    <citation type="submission" date="2015-01" db="EMBL/GenBank/DDBJ databases">
        <title>Genome of allotetraploid Gossypium barbadense reveals genomic plasticity and fiber elongation in cotton evolution.</title>
        <authorList>
            <person name="Chen X."/>
            <person name="Liu X."/>
            <person name="Zhao B."/>
            <person name="Zheng H."/>
            <person name="Hu Y."/>
            <person name="Lu G."/>
            <person name="Yang C."/>
            <person name="Chen J."/>
            <person name="Shan C."/>
            <person name="Zhang L."/>
            <person name="Zhou Y."/>
            <person name="Wang L."/>
            <person name="Guo W."/>
            <person name="Bai Y."/>
            <person name="Ruan J."/>
            <person name="Shangguan X."/>
            <person name="Mao Y."/>
            <person name="Jiang J."/>
            <person name="Zhu Y."/>
            <person name="Lei J."/>
            <person name="Kang H."/>
            <person name="Chen S."/>
            <person name="He X."/>
            <person name="Wang R."/>
            <person name="Wang Y."/>
            <person name="Chen J."/>
            <person name="Wang L."/>
            <person name="Yu S."/>
            <person name="Wang B."/>
            <person name="Wei J."/>
            <person name="Song S."/>
            <person name="Lu X."/>
            <person name="Gao Z."/>
            <person name="Gu W."/>
            <person name="Deng X."/>
            <person name="Ma D."/>
            <person name="Wang S."/>
            <person name="Liang W."/>
            <person name="Fang L."/>
            <person name="Cai C."/>
            <person name="Zhu X."/>
            <person name="Zhou B."/>
            <person name="Zhang Y."/>
            <person name="Chen Z."/>
            <person name="Xu S."/>
            <person name="Zhu R."/>
            <person name="Wang S."/>
            <person name="Zhang T."/>
            <person name="Zhao G."/>
        </authorList>
    </citation>
    <scope>NUCLEOTIDE SEQUENCE [LARGE SCALE GENOMIC DNA]</scope>
    <source>
        <strain evidence="10">cv. Xinhai21</strain>
        <tissue evidence="9">Leaf</tissue>
    </source>
</reference>
<dbReference type="SMART" id="SM00389">
    <property type="entry name" value="HOX"/>
    <property type="match status" value="1"/>
</dbReference>
<comment type="subcellular location">
    <subcellularLocation>
        <location evidence="1 5 6">Nucleus</location>
    </subcellularLocation>
</comment>
<dbReference type="Proteomes" id="UP000239757">
    <property type="component" value="Unassembled WGS sequence"/>
</dbReference>
<dbReference type="InterPro" id="IPR009057">
    <property type="entry name" value="Homeodomain-like_sf"/>
</dbReference>
<organism evidence="9 10">
    <name type="scientific">Gossypium barbadense</name>
    <name type="common">Sea Island cotton</name>
    <name type="synonym">Hibiscus barbadensis</name>
    <dbReference type="NCBI Taxonomy" id="3634"/>
    <lineage>
        <taxon>Eukaryota</taxon>
        <taxon>Viridiplantae</taxon>
        <taxon>Streptophyta</taxon>
        <taxon>Embryophyta</taxon>
        <taxon>Tracheophyta</taxon>
        <taxon>Spermatophyta</taxon>
        <taxon>Magnoliopsida</taxon>
        <taxon>eudicotyledons</taxon>
        <taxon>Gunneridae</taxon>
        <taxon>Pentapetalae</taxon>
        <taxon>rosids</taxon>
        <taxon>malvids</taxon>
        <taxon>Malvales</taxon>
        <taxon>Malvaceae</taxon>
        <taxon>Malvoideae</taxon>
        <taxon>Gossypium</taxon>
    </lineage>
</organism>
<keyword evidence="2 5" id="KW-0238">DNA-binding</keyword>
<evidence type="ECO:0000259" key="8">
    <source>
        <dbReference type="PROSITE" id="PS50071"/>
    </source>
</evidence>
<dbReference type="PANTHER" id="PTHR15467">
    <property type="entry name" value="ZINC-FINGERS AND HOMEOBOXES RELATED"/>
    <property type="match status" value="1"/>
</dbReference>
<evidence type="ECO:0000256" key="4">
    <source>
        <dbReference type="ARBA" id="ARBA00023242"/>
    </source>
</evidence>
<sequence length="463" mass="53370">MASALSVNSSISVRILQSSSYRGRVSIAQPRSFNLLPAPQSRRRYTVAFSRRRNNQPASTDKKKRLKKENKKGLVEEEEEDFEGDPSDFSFSFMKIKTLAAELCLDRAVVLELLREPPPELLMISATLPDEPVKKELEPEPEPEPMPETKHVETLAFETTMDNVKHEPKVKEPIHVMQQRWSAQKRLKKVQIDTLEKVYRRSKRPTNTMISSIVQVTNLPRKRVVKWFEDKRNEDGVPEHRQPYRRFPAHNVSTYKETFLFRNLPFLTRFNSFFAFLSVLPSTPLRLSLPRPQFLKRDHTVEGVVFHFPLRRKQQPRQQSSDSGSTSMLYLKNSPLLLGSSSRAPLKVPSSRLVGRPPNNRNTQTQVPVFAEISPEVRTPQFPIANTPRDLRFFLPLVTPYMEKYSRRGQLLFIRSVLTAINEAFASLWYSATAPVYSSPEYRACGTQSDCAILKREGPQCWN</sequence>
<dbReference type="EMBL" id="KZ664674">
    <property type="protein sequence ID" value="PPS03905.1"/>
    <property type="molecule type" value="Genomic_DNA"/>
</dbReference>
<evidence type="ECO:0000256" key="7">
    <source>
        <dbReference type="SAM" id="MobiDB-lite"/>
    </source>
</evidence>
<keyword evidence="3 5" id="KW-0371">Homeobox</keyword>
<keyword evidence="4 5" id="KW-0539">Nucleus</keyword>
<dbReference type="GO" id="GO:0000981">
    <property type="term" value="F:DNA-binding transcription factor activity, RNA polymerase II-specific"/>
    <property type="evidence" value="ECO:0007669"/>
    <property type="project" value="TreeGrafter"/>
</dbReference>
<feature type="domain" description="Homeobox" evidence="8">
    <location>
        <begin position="178"/>
        <end position="238"/>
    </location>
</feature>
<accession>A0A2P5XKR6</accession>
<name>A0A2P5XKR6_GOSBA</name>
<evidence type="ECO:0000256" key="3">
    <source>
        <dbReference type="ARBA" id="ARBA00023155"/>
    </source>
</evidence>
<dbReference type="OrthoDB" id="514822at2759"/>
<evidence type="ECO:0000313" key="9">
    <source>
        <dbReference type="EMBL" id="PPS03905.1"/>
    </source>
</evidence>
<dbReference type="Pfam" id="PF00046">
    <property type="entry name" value="Homeodomain"/>
    <property type="match status" value="1"/>
</dbReference>
<dbReference type="CDD" id="cd00086">
    <property type="entry name" value="homeodomain"/>
    <property type="match status" value="1"/>
</dbReference>
<dbReference type="GO" id="GO:0003677">
    <property type="term" value="F:DNA binding"/>
    <property type="evidence" value="ECO:0007669"/>
    <property type="project" value="UniProtKB-UniRule"/>
</dbReference>
<evidence type="ECO:0000313" key="10">
    <source>
        <dbReference type="Proteomes" id="UP000239757"/>
    </source>
</evidence>
<evidence type="ECO:0000256" key="5">
    <source>
        <dbReference type="PROSITE-ProRule" id="PRU00108"/>
    </source>
</evidence>
<dbReference type="Gene3D" id="1.10.10.60">
    <property type="entry name" value="Homeodomain-like"/>
    <property type="match status" value="1"/>
</dbReference>
<feature type="region of interest" description="Disordered" evidence="7">
    <location>
        <begin position="51"/>
        <end position="85"/>
    </location>
</feature>
<dbReference type="InterPro" id="IPR001356">
    <property type="entry name" value="HD"/>
</dbReference>
<gene>
    <name evidence="9" type="ORF">GOBAR_AA16754</name>
</gene>
<dbReference type="AlphaFoldDB" id="A0A2P5XKR6"/>
<feature type="region of interest" description="Disordered" evidence="7">
    <location>
        <begin position="341"/>
        <end position="364"/>
    </location>
</feature>
<dbReference type="GO" id="GO:0005634">
    <property type="term" value="C:nucleus"/>
    <property type="evidence" value="ECO:0007669"/>
    <property type="project" value="UniProtKB-SubCell"/>
</dbReference>
<proteinExistence type="predicted"/>
<dbReference type="PANTHER" id="PTHR15467:SF9">
    <property type="entry name" value="HOMEOBOX DOMAIN-CONTAINING PROTEIN"/>
    <property type="match status" value="1"/>
</dbReference>
<evidence type="ECO:0000256" key="2">
    <source>
        <dbReference type="ARBA" id="ARBA00023125"/>
    </source>
</evidence>